<dbReference type="SMART" id="SM00225">
    <property type="entry name" value="BTB"/>
    <property type="match status" value="1"/>
</dbReference>
<dbReference type="EMBL" id="JAKELL010000002">
    <property type="protein sequence ID" value="KAH9000403.1"/>
    <property type="molecule type" value="Genomic_DNA"/>
</dbReference>
<dbReference type="PROSITE" id="PS50097">
    <property type="entry name" value="BTB"/>
    <property type="match status" value="1"/>
</dbReference>
<reference evidence="2" key="1">
    <citation type="submission" date="2022-01" db="EMBL/GenBank/DDBJ databases">
        <title>Comparative genomics reveals a dynamic genome evolution in the ectomycorrhizal milk-cap (Lactarius) mushrooms.</title>
        <authorList>
            <consortium name="DOE Joint Genome Institute"/>
            <person name="Lebreton A."/>
            <person name="Tang N."/>
            <person name="Kuo A."/>
            <person name="LaButti K."/>
            <person name="Drula E."/>
            <person name="Barry K."/>
            <person name="Clum A."/>
            <person name="Lipzen A."/>
            <person name="Mousain D."/>
            <person name="Ng V."/>
            <person name="Wang R."/>
            <person name="Wang X."/>
            <person name="Dai Y."/>
            <person name="Henrissat B."/>
            <person name="Grigoriev I.V."/>
            <person name="Guerin-Laguette A."/>
            <person name="Yu F."/>
            <person name="Martin F.M."/>
        </authorList>
    </citation>
    <scope>NUCLEOTIDE SEQUENCE</scope>
    <source>
        <strain evidence="2">QP</strain>
    </source>
</reference>
<dbReference type="Gene3D" id="3.30.710.10">
    <property type="entry name" value="Potassium Channel Kv1.1, Chain A"/>
    <property type="match status" value="1"/>
</dbReference>
<dbReference type="CDD" id="cd18186">
    <property type="entry name" value="BTB_POZ_ZBTB_KLHL-like"/>
    <property type="match status" value="1"/>
</dbReference>
<dbReference type="Proteomes" id="UP001201163">
    <property type="component" value="Unassembled WGS sequence"/>
</dbReference>
<accession>A0AAD4LS90</accession>
<name>A0AAD4LS90_9AGAM</name>
<feature type="domain" description="BTB" evidence="1">
    <location>
        <begin position="18"/>
        <end position="49"/>
    </location>
</feature>
<proteinExistence type="predicted"/>
<evidence type="ECO:0000259" key="1">
    <source>
        <dbReference type="PROSITE" id="PS50097"/>
    </source>
</evidence>
<gene>
    <name evidence="2" type="ORF">EDB92DRAFT_1940138</name>
</gene>
<evidence type="ECO:0000313" key="3">
    <source>
        <dbReference type="Proteomes" id="UP001201163"/>
    </source>
</evidence>
<comment type="caution">
    <text evidence="2">The sequence shown here is derived from an EMBL/GenBank/DDBJ whole genome shotgun (WGS) entry which is preliminary data.</text>
</comment>
<protein>
    <recommendedName>
        <fullName evidence="1">BTB domain-containing protein</fullName>
    </recommendedName>
</protein>
<dbReference type="AlphaFoldDB" id="A0AAD4LS90"/>
<evidence type="ECO:0000313" key="2">
    <source>
        <dbReference type="EMBL" id="KAH9000403.1"/>
    </source>
</evidence>
<organism evidence="2 3">
    <name type="scientific">Lactarius akahatsu</name>
    <dbReference type="NCBI Taxonomy" id="416441"/>
    <lineage>
        <taxon>Eukaryota</taxon>
        <taxon>Fungi</taxon>
        <taxon>Dikarya</taxon>
        <taxon>Basidiomycota</taxon>
        <taxon>Agaricomycotina</taxon>
        <taxon>Agaricomycetes</taxon>
        <taxon>Russulales</taxon>
        <taxon>Russulaceae</taxon>
        <taxon>Lactarius</taxon>
    </lineage>
</organism>
<sequence length="362" mass="39883">MGGSKVRDYGPPFDDTDADTILRSADDLDFRVYRVILSKASPVFRDMFTFPHPGPCSKHNINDDDDHKDGLPLVRLPESSMTLSMLLYAIYPVSPPHAPPPYVAQGRGQDDGTLDTLTEAWLAADKYEVSGLRDALTARLQTHALMARQPLRMFGVAYYLRSQTLLQSAAARTLPLAPLTLDALGRHVDLVPFIAVRHLVEYHRACGEAARDFALLKADEDGFAEVFLPALLVQGTSAAGRGGAGTGGTRAARVCKDSRCQFGNLRVPWPRSETLEWWRRYMEALSVKLGERPAMSATAAMGACVDEWESLGSKLCARCRGSAASALVLAHTSLEEMLKAEIEEEVQFEHYISHMESSMFPR</sequence>
<keyword evidence="3" id="KW-1185">Reference proteome</keyword>
<dbReference type="InterPro" id="IPR011333">
    <property type="entry name" value="SKP1/BTB/POZ_sf"/>
</dbReference>
<dbReference type="InterPro" id="IPR000210">
    <property type="entry name" value="BTB/POZ_dom"/>
</dbReference>